<dbReference type="GO" id="GO:0005524">
    <property type="term" value="F:ATP binding"/>
    <property type="evidence" value="ECO:0007669"/>
    <property type="project" value="InterPro"/>
</dbReference>
<keyword evidence="2" id="KW-1133">Transmembrane helix</keyword>
<dbReference type="SUPFAM" id="SSF90123">
    <property type="entry name" value="ABC transporter transmembrane region"/>
    <property type="match status" value="1"/>
</dbReference>
<keyword evidence="1" id="KW-0812">Transmembrane</keyword>
<accession>A0A8B7PJ74</accession>
<dbReference type="Gene3D" id="1.20.1560.10">
    <property type="entry name" value="ABC transporter type 1, transmembrane domain"/>
    <property type="match status" value="1"/>
</dbReference>
<dbReference type="Proteomes" id="UP000694843">
    <property type="component" value="Unplaced"/>
</dbReference>
<dbReference type="AlphaFoldDB" id="A0A8B7PJ74"/>
<dbReference type="OrthoDB" id="6500128at2759"/>
<feature type="domain" description="ABC transmembrane type-1" evidence="4">
    <location>
        <begin position="1"/>
        <end position="111"/>
    </location>
</feature>
<keyword evidence="3" id="KW-0472">Membrane</keyword>
<evidence type="ECO:0000259" key="4">
    <source>
        <dbReference type="PROSITE" id="PS50929"/>
    </source>
</evidence>
<dbReference type="RefSeq" id="XP_018026219.1">
    <property type="nucleotide sequence ID" value="XM_018170730.2"/>
</dbReference>
<dbReference type="GO" id="GO:0140359">
    <property type="term" value="F:ABC-type transporter activity"/>
    <property type="evidence" value="ECO:0007669"/>
    <property type="project" value="InterPro"/>
</dbReference>
<proteinExistence type="predicted"/>
<name>A0A8B7PJ74_HYAAZ</name>
<gene>
    <name evidence="6" type="primary">LOC108681679</name>
</gene>
<dbReference type="InterPro" id="IPR011527">
    <property type="entry name" value="ABC1_TM_dom"/>
</dbReference>
<dbReference type="GeneID" id="108681679"/>
<organism evidence="5 6">
    <name type="scientific">Hyalella azteca</name>
    <name type="common">Amphipod</name>
    <dbReference type="NCBI Taxonomy" id="294128"/>
    <lineage>
        <taxon>Eukaryota</taxon>
        <taxon>Metazoa</taxon>
        <taxon>Ecdysozoa</taxon>
        <taxon>Arthropoda</taxon>
        <taxon>Crustacea</taxon>
        <taxon>Multicrustacea</taxon>
        <taxon>Malacostraca</taxon>
        <taxon>Eumalacostraca</taxon>
        <taxon>Peracarida</taxon>
        <taxon>Amphipoda</taxon>
        <taxon>Senticaudata</taxon>
        <taxon>Talitrida</taxon>
        <taxon>Talitroidea</taxon>
        <taxon>Hyalellidae</taxon>
        <taxon>Hyalella</taxon>
    </lineage>
</organism>
<evidence type="ECO:0000313" key="6">
    <source>
        <dbReference type="RefSeq" id="XP_018026219.1"/>
    </source>
</evidence>
<dbReference type="KEGG" id="hazt:108681679"/>
<dbReference type="Pfam" id="PF00664">
    <property type="entry name" value="ABC_membrane"/>
    <property type="match status" value="1"/>
</dbReference>
<evidence type="ECO:0000256" key="1">
    <source>
        <dbReference type="ARBA" id="ARBA00022692"/>
    </source>
</evidence>
<protein>
    <submittedName>
        <fullName evidence="6">Iron-sulfur clusters transporter ABCB7, mitochondrial</fullName>
    </submittedName>
</protein>
<evidence type="ECO:0000256" key="2">
    <source>
        <dbReference type="ARBA" id="ARBA00022989"/>
    </source>
</evidence>
<reference evidence="6" key="1">
    <citation type="submission" date="2025-08" db="UniProtKB">
        <authorList>
            <consortium name="RefSeq"/>
        </authorList>
    </citation>
    <scope>IDENTIFICATION</scope>
    <source>
        <tissue evidence="6">Whole organism</tissue>
    </source>
</reference>
<dbReference type="OMA" id="IMTMAMA"/>
<dbReference type="GO" id="GO:0016020">
    <property type="term" value="C:membrane"/>
    <property type="evidence" value="ECO:0007669"/>
    <property type="project" value="InterPro"/>
</dbReference>
<dbReference type="InterPro" id="IPR036640">
    <property type="entry name" value="ABC1_TM_sf"/>
</dbReference>
<evidence type="ECO:0000313" key="5">
    <source>
        <dbReference type="Proteomes" id="UP000694843"/>
    </source>
</evidence>
<keyword evidence="5" id="KW-1185">Reference proteome</keyword>
<dbReference type="PROSITE" id="PS50929">
    <property type="entry name" value="ABC_TM1F"/>
    <property type="match status" value="1"/>
</dbReference>
<evidence type="ECO:0000256" key="3">
    <source>
        <dbReference type="ARBA" id="ARBA00023136"/>
    </source>
</evidence>
<feature type="non-terminal residue" evidence="6">
    <location>
        <position position="111"/>
    </location>
</feature>
<sequence>MSLLVGAKLVNVQVPFIFKDAVNFLNDQTGGALGMSTAPEAVLTTATALMLGYGAARVTAAGFNELRNAVFAKVAQNSIRQIAKKVFLHLHSLDLNFHLSRQTGGLAKTID</sequence>